<accession>A0AAU9UXS3</accession>
<dbReference type="Proteomes" id="UP001153954">
    <property type="component" value="Unassembled WGS sequence"/>
</dbReference>
<organism evidence="1 2">
    <name type="scientific">Euphydryas editha</name>
    <name type="common">Edith's checkerspot</name>
    <dbReference type="NCBI Taxonomy" id="104508"/>
    <lineage>
        <taxon>Eukaryota</taxon>
        <taxon>Metazoa</taxon>
        <taxon>Ecdysozoa</taxon>
        <taxon>Arthropoda</taxon>
        <taxon>Hexapoda</taxon>
        <taxon>Insecta</taxon>
        <taxon>Pterygota</taxon>
        <taxon>Neoptera</taxon>
        <taxon>Endopterygota</taxon>
        <taxon>Lepidoptera</taxon>
        <taxon>Glossata</taxon>
        <taxon>Ditrysia</taxon>
        <taxon>Papilionoidea</taxon>
        <taxon>Nymphalidae</taxon>
        <taxon>Nymphalinae</taxon>
        <taxon>Euphydryas</taxon>
    </lineage>
</organism>
<sequence length="107" mass="12499">MTILCPEELKTEERQKMECRNEGQEEGKKEGWTCRLIPQEDNWSNRKYGDVNDYLTQMLSGHGCFQAYLHRFKYEDSPECSMCPGIIEDAEHVFSRAPTSTAFKQKI</sequence>
<gene>
    <name evidence="1" type="ORF">EEDITHA_LOCUS18411</name>
</gene>
<proteinExistence type="predicted"/>
<dbReference type="EMBL" id="CAKOGL010000026">
    <property type="protein sequence ID" value="CAH2103973.1"/>
    <property type="molecule type" value="Genomic_DNA"/>
</dbReference>
<reference evidence="1" key="1">
    <citation type="submission" date="2022-03" db="EMBL/GenBank/DDBJ databases">
        <authorList>
            <person name="Tunstrom K."/>
        </authorList>
    </citation>
    <scope>NUCLEOTIDE SEQUENCE</scope>
</reference>
<keyword evidence="2" id="KW-1185">Reference proteome</keyword>
<protein>
    <submittedName>
        <fullName evidence="1">Uncharacterized protein</fullName>
    </submittedName>
</protein>
<evidence type="ECO:0000313" key="1">
    <source>
        <dbReference type="EMBL" id="CAH2103973.1"/>
    </source>
</evidence>
<name>A0AAU9UXS3_EUPED</name>
<evidence type="ECO:0000313" key="2">
    <source>
        <dbReference type="Proteomes" id="UP001153954"/>
    </source>
</evidence>
<comment type="caution">
    <text evidence="1">The sequence shown here is derived from an EMBL/GenBank/DDBJ whole genome shotgun (WGS) entry which is preliminary data.</text>
</comment>
<dbReference type="AlphaFoldDB" id="A0AAU9UXS3"/>